<evidence type="ECO:0000313" key="8">
    <source>
        <dbReference type="EMBL" id="KAG6607655.1"/>
    </source>
</evidence>
<sequence>MRSILDCVRILMIYDIETRDAHKLAHCNSGRVRLAVHKLNHSQFTGAGWIQATYSHQMSEALHTSQPTDTACPRLWTPNFPLGSLVSGEREVPCIRVYSGEYCWSAHCFTVLMLKWLIFTYPIHRYCLDALPKTFDEYVTWFCEDCEAIMMPAVKSDVKLKKKKCVEQSKKNDTTPGGLGEQVREGGANHGEVTTSSDASNFLRHNCYVARPIVDPIWRGTLKFWVKSFARVGVLVAHMSSLACSKVYEEAKSLPESLPVELLCRCEIWPRGFEKLGPTDLSIALYFFPEDERSQRAFDLLVNAMMCKDLAMKAVLKNAELLVFTSSMLPMRYWRFQTKYYLWGVFRGKQVAQPRNNVASERSFTESLPCDDEEVRHEVRNDVHSSYLISALLRPFTQLSKGLVFVLQCHMPRREEGA</sequence>
<proteinExistence type="predicted"/>
<dbReference type="InterPro" id="IPR049914">
    <property type="entry name" value="PHD1-3/5-6"/>
</dbReference>
<evidence type="ECO:0000256" key="3">
    <source>
        <dbReference type="ARBA" id="ARBA00022833"/>
    </source>
</evidence>
<keyword evidence="1" id="KW-0479">Metal-binding</keyword>
<evidence type="ECO:0000313" key="9">
    <source>
        <dbReference type="Proteomes" id="UP000685013"/>
    </source>
</evidence>
<keyword evidence="3" id="KW-0862">Zinc</keyword>
<evidence type="ECO:0000256" key="4">
    <source>
        <dbReference type="ARBA" id="ARBA00023015"/>
    </source>
</evidence>
<evidence type="ECO:0000256" key="6">
    <source>
        <dbReference type="SAM" id="MobiDB-lite"/>
    </source>
</evidence>
<dbReference type="PANTHER" id="PTHR33304:SF18">
    <property type="entry name" value="CHROMATIN REGULATOR PHD FAMILY-RELATED"/>
    <property type="match status" value="1"/>
</dbReference>
<keyword evidence="5" id="KW-0804">Transcription</keyword>
<dbReference type="GO" id="GO:0140566">
    <property type="term" value="F:histone reader activity"/>
    <property type="evidence" value="ECO:0007669"/>
    <property type="project" value="InterPro"/>
</dbReference>
<dbReference type="EMBL" id="JAGKQH010000001">
    <property type="protein sequence ID" value="KAG6607655.1"/>
    <property type="molecule type" value="Genomic_DNA"/>
</dbReference>
<comment type="caution">
    <text evidence="8">The sequence shown here is derived from an EMBL/GenBank/DDBJ whole genome shotgun (WGS) entry which is preliminary data.</text>
</comment>
<dbReference type="InterPro" id="IPR056280">
    <property type="entry name" value="AIPP2-like_SPOC"/>
</dbReference>
<gene>
    <name evidence="8" type="ORF">SDJN03_00997</name>
</gene>
<keyword evidence="2" id="KW-0863">Zinc-finger</keyword>
<feature type="domain" description="AIPP2-like SPOC-like" evidence="7">
    <location>
        <begin position="218"/>
        <end position="346"/>
    </location>
</feature>
<evidence type="ECO:0000259" key="7">
    <source>
        <dbReference type="Pfam" id="PF23121"/>
    </source>
</evidence>
<dbReference type="Pfam" id="PF23121">
    <property type="entry name" value="SPOC_AIPP2"/>
    <property type="match status" value="1"/>
</dbReference>
<accession>A0AAV6P978</accession>
<reference evidence="8 9" key="1">
    <citation type="journal article" date="2021" name="Hortic Res">
        <title>The domestication of Cucurbita argyrosperma as revealed by the genome of its wild relative.</title>
        <authorList>
            <person name="Barrera-Redondo J."/>
            <person name="Sanchez-de la Vega G."/>
            <person name="Aguirre-Liguori J.A."/>
            <person name="Castellanos-Morales G."/>
            <person name="Gutierrez-Guerrero Y.T."/>
            <person name="Aguirre-Dugua X."/>
            <person name="Aguirre-Planter E."/>
            <person name="Tenaillon M.I."/>
            <person name="Lira-Saade R."/>
            <person name="Eguiarte L.E."/>
        </authorList>
    </citation>
    <scope>NUCLEOTIDE SEQUENCE [LARGE SCALE GENOMIC DNA]</scope>
    <source>
        <strain evidence="8">JBR-2021</strain>
    </source>
</reference>
<evidence type="ECO:0000256" key="1">
    <source>
        <dbReference type="ARBA" id="ARBA00022723"/>
    </source>
</evidence>
<organism evidence="8 9">
    <name type="scientific">Cucurbita argyrosperma subsp. sororia</name>
    <dbReference type="NCBI Taxonomy" id="37648"/>
    <lineage>
        <taxon>Eukaryota</taxon>
        <taxon>Viridiplantae</taxon>
        <taxon>Streptophyta</taxon>
        <taxon>Embryophyta</taxon>
        <taxon>Tracheophyta</taxon>
        <taxon>Spermatophyta</taxon>
        <taxon>Magnoliopsida</taxon>
        <taxon>eudicotyledons</taxon>
        <taxon>Gunneridae</taxon>
        <taxon>Pentapetalae</taxon>
        <taxon>rosids</taxon>
        <taxon>fabids</taxon>
        <taxon>Cucurbitales</taxon>
        <taxon>Cucurbitaceae</taxon>
        <taxon>Cucurbiteae</taxon>
        <taxon>Cucurbita</taxon>
    </lineage>
</organism>
<feature type="non-terminal residue" evidence="8">
    <location>
        <position position="1"/>
    </location>
</feature>
<protein>
    <recommendedName>
        <fullName evidence="7">AIPP2-like SPOC-like domain-containing protein</fullName>
    </recommendedName>
</protein>
<evidence type="ECO:0000256" key="5">
    <source>
        <dbReference type="ARBA" id="ARBA00023163"/>
    </source>
</evidence>
<dbReference type="AlphaFoldDB" id="A0AAV6P978"/>
<keyword evidence="4" id="KW-0805">Transcription regulation</keyword>
<dbReference type="PANTHER" id="PTHR33304">
    <property type="match status" value="1"/>
</dbReference>
<dbReference type="GO" id="GO:0034244">
    <property type="term" value="P:negative regulation of transcription elongation by RNA polymerase II"/>
    <property type="evidence" value="ECO:0007669"/>
    <property type="project" value="InterPro"/>
</dbReference>
<dbReference type="Proteomes" id="UP000685013">
    <property type="component" value="Chromosome 1"/>
</dbReference>
<evidence type="ECO:0000256" key="2">
    <source>
        <dbReference type="ARBA" id="ARBA00022771"/>
    </source>
</evidence>
<name>A0AAV6P978_9ROSI</name>
<dbReference type="GO" id="GO:0008270">
    <property type="term" value="F:zinc ion binding"/>
    <property type="evidence" value="ECO:0007669"/>
    <property type="project" value="UniProtKB-KW"/>
</dbReference>
<feature type="region of interest" description="Disordered" evidence="6">
    <location>
        <begin position="170"/>
        <end position="194"/>
    </location>
</feature>
<keyword evidence="9" id="KW-1185">Reference proteome</keyword>